<keyword evidence="4" id="KW-1185">Reference proteome</keyword>
<keyword evidence="2" id="KW-0472">Membrane</keyword>
<sequence>MTLQDMTKIDLSTLTDADVAPGLRFDNPQSQFAPDGMVSPITGNKPVNDTTTKNLNIQNYRMGKFMREYSKTPFEDLQEVPQSNGDTAWVMDAAIDNQDYNFYITKSNILSSVTLTEVKSQQEIDAAAKKYKIDPTQTYITIDGKKYFTRMDVPLHFGTGQNNDTWINLGVFVLGDGILASAIAGVIAAFGIDAFKDALKNIASGVMKTLWAVTSGAVKAAYRFVSTFIGQLVDRVAFDEAVAAARTAAGEAWAESVEGVTSTTMKYTVVGVVIIVVLLLIIEFVLHESYQNVYFYNLTEYDIELDFPYKDEGDYHNLPTKDVVAASKRTGPGGIDLGTWYNGVAFRYQSDSEFHGLGYTMRFKLKDPKTQTVVKTFSCLFDVPFDGDNSLFASTSEPKSYSDYYSSNSGAHKVKQYSTNDGSQEIIVTYDYLSGKHEDPQTGNSLYLYSSLVIIRDVV</sequence>
<dbReference type="EMBL" id="BSNK01000002">
    <property type="protein sequence ID" value="GLQ24480.1"/>
    <property type="molecule type" value="Genomic_DNA"/>
</dbReference>
<feature type="region of interest" description="Disordered" evidence="1">
    <location>
        <begin position="28"/>
        <end position="50"/>
    </location>
</feature>
<reference evidence="3" key="2">
    <citation type="submission" date="2023-01" db="EMBL/GenBank/DDBJ databases">
        <title>Draft genome sequence of Algimonas ampicilliniresistens strain NBRC 108219.</title>
        <authorList>
            <person name="Sun Q."/>
            <person name="Mori K."/>
        </authorList>
    </citation>
    <scope>NUCLEOTIDE SEQUENCE</scope>
    <source>
        <strain evidence="3">NBRC 108219</strain>
    </source>
</reference>
<keyword evidence="2" id="KW-1133">Transmembrane helix</keyword>
<organism evidence="3 4">
    <name type="scientific">Algimonas ampicilliniresistens</name>
    <dbReference type="NCBI Taxonomy" id="1298735"/>
    <lineage>
        <taxon>Bacteria</taxon>
        <taxon>Pseudomonadati</taxon>
        <taxon>Pseudomonadota</taxon>
        <taxon>Alphaproteobacteria</taxon>
        <taxon>Maricaulales</taxon>
        <taxon>Robiginitomaculaceae</taxon>
        <taxon>Algimonas</taxon>
    </lineage>
</organism>
<dbReference type="Proteomes" id="UP001161391">
    <property type="component" value="Unassembled WGS sequence"/>
</dbReference>
<comment type="caution">
    <text evidence="3">The sequence shown here is derived from an EMBL/GenBank/DDBJ whole genome shotgun (WGS) entry which is preliminary data.</text>
</comment>
<gene>
    <name evidence="3" type="ORF">GCM10007853_23540</name>
</gene>
<evidence type="ECO:0000256" key="1">
    <source>
        <dbReference type="SAM" id="MobiDB-lite"/>
    </source>
</evidence>
<feature type="compositionally biased region" description="Polar residues" evidence="1">
    <location>
        <begin position="41"/>
        <end position="50"/>
    </location>
</feature>
<reference evidence="3" key="1">
    <citation type="journal article" date="2014" name="Int. J. Syst. Evol. Microbiol.">
        <title>Complete genome of a new Firmicutes species belonging to the dominant human colonic microbiota ('Ruminococcus bicirculans') reveals two chromosomes and a selective capacity to utilize plant glucans.</title>
        <authorList>
            <consortium name="NISC Comparative Sequencing Program"/>
            <person name="Wegmann U."/>
            <person name="Louis P."/>
            <person name="Goesmann A."/>
            <person name="Henrissat B."/>
            <person name="Duncan S.H."/>
            <person name="Flint H.J."/>
        </authorList>
    </citation>
    <scope>NUCLEOTIDE SEQUENCE</scope>
    <source>
        <strain evidence="3">NBRC 108219</strain>
    </source>
</reference>
<accession>A0ABQ5VAK1</accession>
<evidence type="ECO:0000256" key="2">
    <source>
        <dbReference type="SAM" id="Phobius"/>
    </source>
</evidence>
<keyword evidence="2" id="KW-0812">Transmembrane</keyword>
<feature type="transmembrane region" description="Helical" evidence="2">
    <location>
        <begin position="166"/>
        <end position="192"/>
    </location>
</feature>
<protein>
    <submittedName>
        <fullName evidence="3">Uncharacterized protein</fullName>
    </submittedName>
</protein>
<proteinExistence type="predicted"/>
<evidence type="ECO:0000313" key="4">
    <source>
        <dbReference type="Proteomes" id="UP001161391"/>
    </source>
</evidence>
<feature type="transmembrane region" description="Helical" evidence="2">
    <location>
        <begin position="267"/>
        <end position="286"/>
    </location>
</feature>
<evidence type="ECO:0000313" key="3">
    <source>
        <dbReference type="EMBL" id="GLQ24480.1"/>
    </source>
</evidence>
<name>A0ABQ5VAK1_9PROT</name>